<feature type="region of interest" description="Disordered" evidence="6">
    <location>
        <begin position="68"/>
        <end position="100"/>
    </location>
</feature>
<dbReference type="PROSITE" id="PS51225">
    <property type="entry name" value="MARVEL"/>
    <property type="match status" value="1"/>
</dbReference>
<dbReference type="InterPro" id="IPR008253">
    <property type="entry name" value="Marvel"/>
</dbReference>
<dbReference type="GO" id="GO:0019911">
    <property type="term" value="F:structural constituent of myelin sheath"/>
    <property type="evidence" value="ECO:0007669"/>
    <property type="project" value="TreeGrafter"/>
</dbReference>
<dbReference type="InterPro" id="IPR050578">
    <property type="entry name" value="MARVEL-CKLF_proteins"/>
</dbReference>
<keyword evidence="10" id="KW-1185">Reference proteome</keyword>
<comment type="caution">
    <text evidence="9">The sequence shown here is derived from an EMBL/GenBank/DDBJ whole genome shotgun (WGS) entry which is preliminary data.</text>
</comment>
<name>A0A226NJ85_CALSU</name>
<evidence type="ECO:0000259" key="8">
    <source>
        <dbReference type="PROSITE" id="PS51225"/>
    </source>
</evidence>
<proteinExistence type="predicted"/>
<feature type="compositionally biased region" description="Basic and acidic residues" evidence="6">
    <location>
        <begin position="113"/>
        <end position="145"/>
    </location>
</feature>
<dbReference type="PANTHER" id="PTHR22776">
    <property type="entry name" value="MARVEL-CONTAINING POTENTIAL LIPID RAFT-ASSOCIATED PROTEIN"/>
    <property type="match status" value="1"/>
</dbReference>
<feature type="transmembrane region" description="Helical" evidence="7">
    <location>
        <begin position="373"/>
        <end position="397"/>
    </location>
</feature>
<feature type="domain" description="MARVEL" evidence="8">
    <location>
        <begin position="206"/>
        <end position="398"/>
    </location>
</feature>
<evidence type="ECO:0000313" key="10">
    <source>
        <dbReference type="Proteomes" id="UP000198323"/>
    </source>
</evidence>
<keyword evidence="2 5" id="KW-0812">Transmembrane</keyword>
<evidence type="ECO:0000256" key="2">
    <source>
        <dbReference type="ARBA" id="ARBA00022692"/>
    </source>
</evidence>
<dbReference type="GO" id="GO:0016020">
    <property type="term" value="C:membrane"/>
    <property type="evidence" value="ECO:0007669"/>
    <property type="project" value="UniProtKB-SubCell"/>
</dbReference>
<protein>
    <recommendedName>
        <fullName evidence="8">MARVEL domain-containing protein</fullName>
    </recommendedName>
</protein>
<evidence type="ECO:0000256" key="4">
    <source>
        <dbReference type="ARBA" id="ARBA00023136"/>
    </source>
</evidence>
<evidence type="ECO:0000256" key="6">
    <source>
        <dbReference type="SAM" id="MobiDB-lite"/>
    </source>
</evidence>
<evidence type="ECO:0000256" key="5">
    <source>
        <dbReference type="PROSITE-ProRule" id="PRU00581"/>
    </source>
</evidence>
<dbReference type="GO" id="GO:0042552">
    <property type="term" value="P:myelination"/>
    <property type="evidence" value="ECO:0007669"/>
    <property type="project" value="TreeGrafter"/>
</dbReference>
<feature type="region of interest" description="Disordered" evidence="6">
    <location>
        <begin position="411"/>
        <end position="436"/>
    </location>
</feature>
<feature type="transmembrane region" description="Helical" evidence="7">
    <location>
        <begin position="314"/>
        <end position="337"/>
    </location>
</feature>
<dbReference type="EMBL" id="MCFN01000039">
    <property type="protein sequence ID" value="OXB67418.1"/>
    <property type="molecule type" value="Genomic_DNA"/>
</dbReference>
<keyword evidence="3 7" id="KW-1133">Transmembrane helix</keyword>
<gene>
    <name evidence="9" type="ORF">ASZ78_006011</name>
</gene>
<evidence type="ECO:0000256" key="7">
    <source>
        <dbReference type="SAM" id="Phobius"/>
    </source>
</evidence>
<reference evidence="9 10" key="1">
    <citation type="submission" date="2016-07" db="EMBL/GenBank/DDBJ databases">
        <title>Disparate Historic Effective Population Sizes Predicted by Modern Levels of Genome Diversity for the Scaled Quail (Callipepla squamata) and the Northern Bobwhite (Colinus virginianus): Inferences from First and Second Generation Draft Genome Assemblies for Sympatric New World Quail.</title>
        <authorList>
            <person name="Oldeschulte D.L."/>
            <person name="Halley Y.A."/>
            <person name="Bhattarai E.K."/>
            <person name="Brashear W.A."/>
            <person name="Hill J."/>
            <person name="Metz R.P."/>
            <person name="Johnson C.D."/>
            <person name="Rollins D."/>
            <person name="Peterson M.J."/>
            <person name="Bickhart D.M."/>
            <person name="Decker J.E."/>
            <person name="Seabury C.M."/>
        </authorList>
    </citation>
    <scope>NUCLEOTIDE SEQUENCE [LARGE SCALE GENOMIC DNA]</scope>
    <source>
        <strain evidence="9 10">Texas</strain>
        <tissue evidence="9">Leg muscle</tissue>
    </source>
</reference>
<keyword evidence="4 5" id="KW-0472">Membrane</keyword>
<accession>A0A226NJ85</accession>
<evidence type="ECO:0000313" key="9">
    <source>
        <dbReference type="EMBL" id="OXB67418.1"/>
    </source>
</evidence>
<feature type="region of interest" description="Disordered" evidence="6">
    <location>
        <begin position="113"/>
        <end position="171"/>
    </location>
</feature>
<comment type="subcellular location">
    <subcellularLocation>
        <location evidence="1">Membrane</location>
        <topology evidence="1">Multi-pass membrane protein</topology>
    </subcellularLocation>
</comment>
<dbReference type="STRING" id="9009.A0A226NJ85"/>
<organism evidence="9 10">
    <name type="scientific">Callipepla squamata</name>
    <name type="common">Scaled quail</name>
    <dbReference type="NCBI Taxonomy" id="9009"/>
    <lineage>
        <taxon>Eukaryota</taxon>
        <taxon>Metazoa</taxon>
        <taxon>Chordata</taxon>
        <taxon>Craniata</taxon>
        <taxon>Vertebrata</taxon>
        <taxon>Euteleostomi</taxon>
        <taxon>Archelosauria</taxon>
        <taxon>Archosauria</taxon>
        <taxon>Dinosauria</taxon>
        <taxon>Saurischia</taxon>
        <taxon>Theropoda</taxon>
        <taxon>Coelurosauria</taxon>
        <taxon>Aves</taxon>
        <taxon>Neognathae</taxon>
        <taxon>Galloanserae</taxon>
        <taxon>Galliformes</taxon>
        <taxon>Odontophoridae</taxon>
        <taxon>Callipepla</taxon>
    </lineage>
</organism>
<evidence type="ECO:0000256" key="1">
    <source>
        <dbReference type="ARBA" id="ARBA00004141"/>
    </source>
</evidence>
<evidence type="ECO:0000256" key="3">
    <source>
        <dbReference type="ARBA" id="ARBA00022989"/>
    </source>
</evidence>
<dbReference type="OrthoDB" id="9946445at2759"/>
<feature type="transmembrane region" description="Helical" evidence="7">
    <location>
        <begin position="282"/>
        <end position="302"/>
    </location>
</feature>
<dbReference type="PANTHER" id="PTHR22776:SF98">
    <property type="entry name" value="MARVEL DOMAIN-CONTAINING PROTEIN"/>
    <property type="match status" value="1"/>
</dbReference>
<dbReference type="Proteomes" id="UP000198323">
    <property type="component" value="Unassembled WGS sequence"/>
</dbReference>
<sequence length="446" mass="49024">MTAEDIPVQSCQTAKQPDTVSALTKDDLTYLFVFETPSLDSWYFILLLNIPSQELTWMQQGSRMECTCAHSTQSQGSDEETTERRGKDEAISSFPGSSPQQCRKLLVKERVHVRDEMPHAGRRYQDKQGGYRENRGSDGYEEDRKVRKPNPYNGRPAKDSRGGQHSRASTICSDPYSKASAASQEYSDPPPQYYPTKETFSMKCSKVCTTRGILKMVEITVNLLVLICVGAAQASIAGFTSIGGLGVGSFNLNSAYSPFEGTELREVRELDMQITQMRAPCVYGGVAFSLAAAALTLVFLVVGAKPIHRLKMGLLGGECAFSLLAGVCYVVAVGLYLHFVTQVNATEACKRRERLYARRGYTSMNCVVQGGDAAVALFGVAAACLYFASFVVCILAIRTVRAFRSHAAKAQHSPKSSVRNRSVRNDRPTHRTSESSHNVWDLATLV</sequence>
<feature type="compositionally biased region" description="Basic and acidic residues" evidence="6">
    <location>
        <begin position="423"/>
        <end position="434"/>
    </location>
</feature>
<dbReference type="AlphaFoldDB" id="A0A226NJ85"/>